<proteinExistence type="inferred from homology"/>
<dbReference type="InterPro" id="IPR050739">
    <property type="entry name" value="MFP"/>
</dbReference>
<evidence type="ECO:0000313" key="11">
    <source>
        <dbReference type="Proteomes" id="UP001165413"/>
    </source>
</evidence>
<comment type="similarity">
    <text evidence="2">Belongs to the membrane fusion protein (MFP) (TC 8.A.1) family.</text>
</comment>
<dbReference type="AlphaFoldDB" id="A0AA42BQJ7"/>
<feature type="transmembrane region" description="Helical" evidence="8">
    <location>
        <begin position="31"/>
        <end position="51"/>
    </location>
</feature>
<keyword evidence="4 8" id="KW-0812">Transmembrane</keyword>
<comment type="subcellular location">
    <subcellularLocation>
        <location evidence="1">Membrane</location>
        <topology evidence="1">Single-pass membrane protein</topology>
    </subcellularLocation>
</comment>
<dbReference type="PROSITE" id="PS00543">
    <property type="entry name" value="HLYD_FAMILY"/>
    <property type="match status" value="1"/>
</dbReference>
<feature type="domain" description="AprE-like beta-barrel" evidence="9">
    <location>
        <begin position="308"/>
        <end position="397"/>
    </location>
</feature>
<evidence type="ECO:0000313" key="10">
    <source>
        <dbReference type="EMBL" id="MCP3429566.1"/>
    </source>
</evidence>
<protein>
    <submittedName>
        <fullName evidence="10">HlyD family secretion protein</fullName>
    </submittedName>
</protein>
<dbReference type="RefSeq" id="WP_254102072.1">
    <property type="nucleotide sequence ID" value="NZ_JANATA010000024.1"/>
</dbReference>
<sequence>MMNQNQELFRRNALAKQAAKLDGVVLIARPLTANVLFIVLFAIILLGVVFLTHAQFHRKETVQGYIEPKAGVVKVQSNRSGELANWFVDEGQAVVAGEPIALIKTHSTLKNGGDVSAKLIAQLEQQKQFVSSRINDAEQLFTERHSSLKVSENRTQSAIAKSMLQEKLLQSRKTLIKDNVSRLEKLINTGAVSKLSLDNEQHKLLMIEQDIASHNIVHQELLEQLSRLELQKQTLPSEHRQAITRLQAENTLLEQQITQIVANESILITASTSGYVTNKVIPTGSSVSAGQSLVSVLPKRSEMKVILLVPSRAYGFIEIGQSTRIRIDAFPYQRFGVYEGEVEQTSQYLILPGEVSMPIAIDEPVYRVEVDISNQSISAYGQSVPLQPGMTISADIVLEERSLLSWLFEPIISLKGRV</sequence>
<dbReference type="Proteomes" id="UP001165413">
    <property type="component" value="Unassembled WGS sequence"/>
</dbReference>
<dbReference type="PRINTS" id="PR01490">
    <property type="entry name" value="RTXTOXIND"/>
</dbReference>
<keyword evidence="5 8" id="KW-1133">Transmembrane helix</keyword>
<dbReference type="GO" id="GO:0009306">
    <property type="term" value="P:protein secretion"/>
    <property type="evidence" value="ECO:0007669"/>
    <property type="project" value="InterPro"/>
</dbReference>
<dbReference type="GO" id="GO:0016020">
    <property type="term" value="C:membrane"/>
    <property type="evidence" value="ECO:0007669"/>
    <property type="project" value="UniProtKB-SubCell"/>
</dbReference>
<keyword evidence="3" id="KW-0813">Transport</keyword>
<keyword evidence="11" id="KW-1185">Reference proteome</keyword>
<dbReference type="PANTHER" id="PTHR30386">
    <property type="entry name" value="MEMBRANE FUSION SUBUNIT OF EMRAB-TOLC MULTIDRUG EFFLUX PUMP"/>
    <property type="match status" value="1"/>
</dbReference>
<evidence type="ECO:0000256" key="5">
    <source>
        <dbReference type="ARBA" id="ARBA00022989"/>
    </source>
</evidence>
<dbReference type="Pfam" id="PF26002">
    <property type="entry name" value="Beta-barrel_AprE"/>
    <property type="match status" value="1"/>
</dbReference>
<gene>
    <name evidence="10" type="ORF">NLF92_11480</name>
</gene>
<keyword evidence="7" id="KW-0175">Coiled coil</keyword>
<reference evidence="10" key="1">
    <citation type="submission" date="2022-07" db="EMBL/GenBank/DDBJ databases">
        <title>Characterization of the Novel Bacterium Alteromonas immobilis LMIT006 and Alteromonas gregis LMIT007.</title>
        <authorList>
            <person name="Lin X."/>
        </authorList>
    </citation>
    <scope>NUCLEOTIDE SEQUENCE</scope>
    <source>
        <strain evidence="10">LMIT007</strain>
    </source>
</reference>
<feature type="coiled-coil region" evidence="7">
    <location>
        <begin position="211"/>
        <end position="263"/>
    </location>
</feature>
<organism evidence="10 11">
    <name type="scientific">Opacimonas viscosa</name>
    <dbReference type="NCBI Taxonomy" id="2961944"/>
    <lineage>
        <taxon>Bacteria</taxon>
        <taxon>Pseudomonadati</taxon>
        <taxon>Pseudomonadota</taxon>
        <taxon>Gammaproteobacteria</taxon>
        <taxon>Alteromonadales</taxon>
        <taxon>Alteromonadaceae</taxon>
        <taxon>Opacimonas</taxon>
    </lineage>
</organism>
<dbReference type="InterPro" id="IPR058982">
    <property type="entry name" value="Beta-barrel_AprE"/>
</dbReference>
<comment type="caution">
    <text evidence="10">The sequence shown here is derived from an EMBL/GenBank/DDBJ whole genome shotgun (WGS) entry which is preliminary data.</text>
</comment>
<dbReference type="InterPro" id="IPR006144">
    <property type="entry name" value="Secretion_HlyD_CS"/>
</dbReference>
<accession>A0AA42BQJ7</accession>
<evidence type="ECO:0000256" key="3">
    <source>
        <dbReference type="ARBA" id="ARBA00022448"/>
    </source>
</evidence>
<name>A0AA42BQJ7_9ALTE</name>
<keyword evidence="6 8" id="KW-0472">Membrane</keyword>
<evidence type="ECO:0000256" key="7">
    <source>
        <dbReference type="SAM" id="Coils"/>
    </source>
</evidence>
<evidence type="ECO:0000256" key="6">
    <source>
        <dbReference type="ARBA" id="ARBA00023136"/>
    </source>
</evidence>
<evidence type="ECO:0000256" key="4">
    <source>
        <dbReference type="ARBA" id="ARBA00022692"/>
    </source>
</evidence>
<dbReference type="PANTHER" id="PTHR30386:SF28">
    <property type="entry name" value="EXPORTED PROTEIN"/>
    <property type="match status" value="1"/>
</dbReference>
<evidence type="ECO:0000259" key="9">
    <source>
        <dbReference type="Pfam" id="PF26002"/>
    </source>
</evidence>
<dbReference type="Gene3D" id="2.40.30.170">
    <property type="match status" value="1"/>
</dbReference>
<dbReference type="EMBL" id="JANATA010000024">
    <property type="protein sequence ID" value="MCP3429566.1"/>
    <property type="molecule type" value="Genomic_DNA"/>
</dbReference>
<evidence type="ECO:0000256" key="2">
    <source>
        <dbReference type="ARBA" id="ARBA00009477"/>
    </source>
</evidence>
<evidence type="ECO:0000256" key="8">
    <source>
        <dbReference type="SAM" id="Phobius"/>
    </source>
</evidence>
<evidence type="ECO:0000256" key="1">
    <source>
        <dbReference type="ARBA" id="ARBA00004167"/>
    </source>
</evidence>